<comment type="cofactor">
    <cofactor evidence="2">
        <name>Mg(2+)</name>
        <dbReference type="ChEBI" id="CHEBI:18420"/>
    </cofactor>
</comment>
<evidence type="ECO:0000256" key="2">
    <source>
        <dbReference type="ARBA" id="ARBA00001946"/>
    </source>
</evidence>
<dbReference type="OrthoDB" id="7183442at2"/>
<organism evidence="8 9">
    <name type="scientific">Sphingomonas ginkgonis</name>
    <dbReference type="NCBI Taxonomy" id="2315330"/>
    <lineage>
        <taxon>Bacteria</taxon>
        <taxon>Pseudomonadati</taxon>
        <taxon>Pseudomonadota</taxon>
        <taxon>Alphaproteobacteria</taxon>
        <taxon>Sphingomonadales</taxon>
        <taxon>Sphingomonadaceae</taxon>
        <taxon>Sphingomonas</taxon>
    </lineage>
</organism>
<evidence type="ECO:0000256" key="1">
    <source>
        <dbReference type="ARBA" id="ARBA00001936"/>
    </source>
</evidence>
<protein>
    <submittedName>
        <fullName evidence="8">NUDIX domain-containing protein</fullName>
    </submittedName>
</protein>
<evidence type="ECO:0000256" key="6">
    <source>
        <dbReference type="ARBA" id="ARBA00023211"/>
    </source>
</evidence>
<dbReference type="PROSITE" id="PS51462">
    <property type="entry name" value="NUDIX"/>
    <property type="match status" value="1"/>
</dbReference>
<name>A0A3R9WQF6_9SPHN</name>
<evidence type="ECO:0000313" key="8">
    <source>
        <dbReference type="EMBL" id="RST30918.1"/>
    </source>
</evidence>
<evidence type="ECO:0000256" key="5">
    <source>
        <dbReference type="ARBA" id="ARBA00022842"/>
    </source>
</evidence>
<dbReference type="AlphaFoldDB" id="A0A3R9WQF6"/>
<keyword evidence="3" id="KW-0479">Metal-binding</keyword>
<dbReference type="CDD" id="cd18870">
    <property type="entry name" value="NUDIX_AcylCoAdiphos_Nudt19"/>
    <property type="match status" value="1"/>
</dbReference>
<evidence type="ECO:0000313" key="9">
    <source>
        <dbReference type="Proteomes" id="UP000274661"/>
    </source>
</evidence>
<accession>A0A3R9WQF6</accession>
<dbReference type="PANTHER" id="PTHR12318:SF0">
    <property type="entry name" value="ACYL-COENZYME A DIPHOSPHATASE NUDT19"/>
    <property type="match status" value="1"/>
</dbReference>
<dbReference type="InterPro" id="IPR039121">
    <property type="entry name" value="NUDT19"/>
</dbReference>
<dbReference type="InterPro" id="IPR015797">
    <property type="entry name" value="NUDIX_hydrolase-like_dom_sf"/>
</dbReference>
<keyword evidence="4" id="KW-0378">Hydrolase</keyword>
<dbReference type="GO" id="GO:0016818">
    <property type="term" value="F:hydrolase activity, acting on acid anhydrides, in phosphorus-containing anhydrides"/>
    <property type="evidence" value="ECO:0007669"/>
    <property type="project" value="InterPro"/>
</dbReference>
<evidence type="ECO:0000256" key="4">
    <source>
        <dbReference type="ARBA" id="ARBA00022801"/>
    </source>
</evidence>
<keyword evidence="6" id="KW-0464">Manganese</keyword>
<comment type="cofactor">
    <cofactor evidence="1">
        <name>Mn(2+)</name>
        <dbReference type="ChEBI" id="CHEBI:29035"/>
    </cofactor>
</comment>
<dbReference type="EMBL" id="RWJF01000001">
    <property type="protein sequence ID" value="RST30918.1"/>
    <property type="molecule type" value="Genomic_DNA"/>
</dbReference>
<keyword evidence="5" id="KW-0460">Magnesium</keyword>
<evidence type="ECO:0000259" key="7">
    <source>
        <dbReference type="PROSITE" id="PS51462"/>
    </source>
</evidence>
<dbReference type="InterPro" id="IPR000086">
    <property type="entry name" value="NUDIX_hydrolase_dom"/>
</dbReference>
<keyword evidence="9" id="KW-1185">Reference proteome</keyword>
<comment type="caution">
    <text evidence="8">The sequence shown here is derived from an EMBL/GenBank/DDBJ whole genome shotgun (WGS) entry which is preliminary data.</text>
</comment>
<gene>
    <name evidence="8" type="ORF">HMF7854_08740</name>
</gene>
<dbReference type="PANTHER" id="PTHR12318">
    <property type="entry name" value="TESTOSTERONE-REGULATED PROTEIN RP2"/>
    <property type="match status" value="1"/>
</dbReference>
<dbReference type="Gene3D" id="3.90.79.10">
    <property type="entry name" value="Nucleoside Triphosphate Pyrophosphohydrolase"/>
    <property type="match status" value="1"/>
</dbReference>
<dbReference type="GO" id="GO:0046872">
    <property type="term" value="F:metal ion binding"/>
    <property type="evidence" value="ECO:0007669"/>
    <property type="project" value="UniProtKB-KW"/>
</dbReference>
<sequence length="249" mass="26553">MSGMSDTAIPAATLVVVRDRPAGAPELLMVQRTATMAFAAGAMVFPGGRIDAADRDQAGDDELGAARVAAIRETLEESGIAVGLSPQPDPAVAAELQRRLHAGAGFAALLAEHRLALDPDALTFFTRWRPSFRHARIFDTRFFLAAVPPGDWTPLAQEGECADALWITAEAMLDRIGRGGAQAIFPTVRNLERLARFASHEEAIRDTLAHPAELVSPWVEARDGVDHVCIPSGIGYPVTSEPLSSAVRA</sequence>
<evidence type="ECO:0000256" key="3">
    <source>
        <dbReference type="ARBA" id="ARBA00022723"/>
    </source>
</evidence>
<dbReference type="SUPFAM" id="SSF55811">
    <property type="entry name" value="Nudix"/>
    <property type="match status" value="1"/>
</dbReference>
<proteinExistence type="predicted"/>
<reference evidence="8 9" key="1">
    <citation type="submission" date="2018-12" db="EMBL/GenBank/DDBJ databases">
        <title>Sphingomonas sp. HMF7854 Genome sequencing and assembly.</title>
        <authorList>
            <person name="Cha I."/>
            <person name="Kang H."/>
            <person name="Kim H."/>
            <person name="Kang J."/>
            <person name="Joh K."/>
        </authorList>
    </citation>
    <scope>NUCLEOTIDE SEQUENCE [LARGE SCALE GENOMIC DNA]</scope>
    <source>
        <strain evidence="8 9">HMF7854</strain>
    </source>
</reference>
<dbReference type="Proteomes" id="UP000274661">
    <property type="component" value="Unassembled WGS sequence"/>
</dbReference>
<feature type="domain" description="Nudix hydrolase" evidence="7">
    <location>
        <begin position="8"/>
        <end position="190"/>
    </location>
</feature>